<dbReference type="PANTHER" id="PTHR30008:SF0">
    <property type="entry name" value="EXODEOXYRIBONUCLEASE 7 LARGE SUBUNIT"/>
    <property type="match status" value="1"/>
</dbReference>
<evidence type="ECO:0000313" key="3">
    <source>
        <dbReference type="Proteomes" id="UP000013042"/>
    </source>
</evidence>
<dbReference type="PANTHER" id="PTHR30008">
    <property type="entry name" value="EXODEOXYRIBONUCLEASE 7 LARGE SUBUNIT"/>
    <property type="match status" value="1"/>
</dbReference>
<protein>
    <submittedName>
        <fullName evidence="2">Exodeoxyribonuclease VII large subunit</fullName>
    </submittedName>
</protein>
<dbReference type="RefSeq" id="WP_004326426.1">
    <property type="nucleotide sequence ID" value="NZ_AMXD01000210.1"/>
</dbReference>
<organism evidence="2 3">
    <name type="scientific">Thauera aminoaromatica S2</name>
    <dbReference type="NCBI Taxonomy" id="1234381"/>
    <lineage>
        <taxon>Bacteria</taxon>
        <taxon>Pseudomonadati</taxon>
        <taxon>Pseudomonadota</taxon>
        <taxon>Betaproteobacteria</taxon>
        <taxon>Rhodocyclales</taxon>
        <taxon>Zoogloeaceae</taxon>
        <taxon>Thauera</taxon>
    </lineage>
</organism>
<dbReference type="EMBL" id="AMXD01000210">
    <property type="protein sequence ID" value="ENO77293.1"/>
    <property type="molecule type" value="Genomic_DNA"/>
</dbReference>
<dbReference type="Pfam" id="PF02601">
    <property type="entry name" value="Exonuc_VII_L"/>
    <property type="match status" value="1"/>
</dbReference>
<feature type="non-terminal residue" evidence="2">
    <location>
        <position position="1"/>
    </location>
</feature>
<evidence type="ECO:0000313" key="2">
    <source>
        <dbReference type="EMBL" id="ENO77293.1"/>
    </source>
</evidence>
<dbReference type="InterPro" id="IPR003753">
    <property type="entry name" value="Exonuc_VII_L"/>
</dbReference>
<dbReference type="GO" id="GO:0008855">
    <property type="term" value="F:exodeoxyribonuclease VII activity"/>
    <property type="evidence" value="ECO:0007669"/>
    <property type="project" value="InterPro"/>
</dbReference>
<dbReference type="GO" id="GO:0006308">
    <property type="term" value="P:DNA catabolic process"/>
    <property type="evidence" value="ECO:0007669"/>
    <property type="project" value="InterPro"/>
</dbReference>
<name>N6Y5D0_THASP</name>
<evidence type="ECO:0000259" key="1">
    <source>
        <dbReference type="Pfam" id="PF02601"/>
    </source>
</evidence>
<accession>N6Y5D0</accession>
<gene>
    <name evidence="2" type="ORF">C665_18807</name>
</gene>
<dbReference type="AlphaFoldDB" id="N6Y5D0"/>
<dbReference type="InterPro" id="IPR020579">
    <property type="entry name" value="Exonuc_VII_lsu_C"/>
</dbReference>
<proteinExistence type="predicted"/>
<comment type="caution">
    <text evidence="2">The sequence shown here is derived from an EMBL/GenBank/DDBJ whole genome shotgun (WGS) entry which is preliminary data.</text>
</comment>
<reference evidence="2 3" key="1">
    <citation type="submission" date="2012-09" db="EMBL/GenBank/DDBJ databases">
        <title>Draft Genome Sequences of 6 Strains from Genus Thauera.</title>
        <authorList>
            <person name="Liu B."/>
            <person name="Shapleigh J.P."/>
            <person name="Frostegard A.H."/>
        </authorList>
    </citation>
    <scope>NUCLEOTIDE SEQUENCE [LARGE SCALE GENOMIC DNA]</scope>
    <source>
        <strain evidence="2 3">S2</strain>
    </source>
</reference>
<sequence>RATRAGLRLRAAAPRPQALAARVDMLGGRLARAATRLLEARSQRLDALAAHLQHLAPQAVLARGYAIARDKQGRVLRSTAGIPEGAAVSVQLADGRLDTRVIGHGKA</sequence>
<dbReference type="Proteomes" id="UP000013042">
    <property type="component" value="Unassembled WGS sequence"/>
</dbReference>
<feature type="domain" description="Exonuclease VII large subunit C-terminal" evidence="1">
    <location>
        <begin position="8"/>
        <end position="99"/>
    </location>
</feature>
<dbReference type="GO" id="GO:0009318">
    <property type="term" value="C:exodeoxyribonuclease VII complex"/>
    <property type="evidence" value="ECO:0007669"/>
    <property type="project" value="InterPro"/>
</dbReference>